<dbReference type="InterPro" id="IPR036707">
    <property type="entry name" value="MinE_sf"/>
</dbReference>
<comment type="function">
    <text evidence="2 3">Prevents the cell division inhibition by proteins MinC and MinD at internal division sites while permitting inhibition at polar sites. This ensures cell division at the proper site by restricting the formation of a division septum at the midpoint of the long axis of the cell.</text>
</comment>
<evidence type="ECO:0000256" key="1">
    <source>
        <dbReference type="ARBA" id="ARBA00008168"/>
    </source>
</evidence>
<dbReference type="EMBL" id="FUWM01000020">
    <property type="protein sequence ID" value="SJZ92950.1"/>
    <property type="molecule type" value="Genomic_DNA"/>
</dbReference>
<comment type="similarity">
    <text evidence="1 3">Belongs to the MinE family.</text>
</comment>
<keyword evidence="3" id="KW-0131">Cell cycle</keyword>
<dbReference type="InterPro" id="IPR005527">
    <property type="entry name" value="MinE"/>
</dbReference>
<dbReference type="RefSeq" id="WP_078810679.1">
    <property type="nucleotide sequence ID" value="NZ_FUWM01000020.1"/>
</dbReference>
<dbReference type="NCBIfam" id="NF001422">
    <property type="entry name" value="PRK00296.1"/>
    <property type="match status" value="1"/>
</dbReference>
<keyword evidence="3 4" id="KW-0132">Cell division</keyword>
<dbReference type="OrthoDB" id="9796578at2"/>
<dbReference type="NCBIfam" id="TIGR01215">
    <property type="entry name" value="minE"/>
    <property type="match status" value="1"/>
</dbReference>
<dbReference type="Proteomes" id="UP000190625">
    <property type="component" value="Unassembled WGS sequence"/>
</dbReference>
<name>A0A1T4PN19_9FIRM</name>
<evidence type="ECO:0000256" key="2">
    <source>
        <dbReference type="ARBA" id="ARBA00025265"/>
    </source>
</evidence>
<dbReference type="AlphaFoldDB" id="A0A1T4PN19"/>
<dbReference type="GO" id="GO:0032955">
    <property type="term" value="P:regulation of division septum assembly"/>
    <property type="evidence" value="ECO:0007669"/>
    <property type="project" value="InterPro"/>
</dbReference>
<dbReference type="Pfam" id="PF03776">
    <property type="entry name" value="MinE"/>
    <property type="match status" value="1"/>
</dbReference>
<dbReference type="SUPFAM" id="SSF55229">
    <property type="entry name" value="Cell division protein MinE topological specificity domain"/>
    <property type="match status" value="1"/>
</dbReference>
<dbReference type="Gene3D" id="3.30.1070.10">
    <property type="entry name" value="Cell division topological specificity factor MinE"/>
    <property type="match status" value="1"/>
</dbReference>
<dbReference type="GO" id="GO:0051301">
    <property type="term" value="P:cell division"/>
    <property type="evidence" value="ECO:0007669"/>
    <property type="project" value="UniProtKB-KW"/>
</dbReference>
<evidence type="ECO:0000313" key="4">
    <source>
        <dbReference type="EMBL" id="SJZ92950.1"/>
    </source>
</evidence>
<evidence type="ECO:0000313" key="5">
    <source>
        <dbReference type="Proteomes" id="UP000190625"/>
    </source>
</evidence>
<protein>
    <recommendedName>
        <fullName evidence="3">Cell division topological specificity factor</fullName>
    </recommendedName>
</protein>
<dbReference type="STRING" id="142842.SAMN02745118_02236"/>
<gene>
    <name evidence="3" type="primary">minE</name>
    <name evidence="4" type="ORF">SAMN02745118_02236</name>
</gene>
<reference evidence="5" key="1">
    <citation type="submission" date="2017-02" db="EMBL/GenBank/DDBJ databases">
        <authorList>
            <person name="Varghese N."/>
            <person name="Submissions S."/>
        </authorList>
    </citation>
    <scope>NUCLEOTIDE SEQUENCE [LARGE SCALE GENOMIC DNA]</scope>
    <source>
        <strain evidence="5">ATCC BAA-73</strain>
    </source>
</reference>
<organism evidence="4 5">
    <name type="scientific">Selenihalanaerobacter shriftii</name>
    <dbReference type="NCBI Taxonomy" id="142842"/>
    <lineage>
        <taxon>Bacteria</taxon>
        <taxon>Bacillati</taxon>
        <taxon>Bacillota</taxon>
        <taxon>Clostridia</taxon>
        <taxon>Halanaerobiales</taxon>
        <taxon>Halobacteroidaceae</taxon>
        <taxon>Selenihalanaerobacter</taxon>
    </lineage>
</organism>
<dbReference type="HAMAP" id="MF_00262">
    <property type="entry name" value="MinE"/>
    <property type="match status" value="1"/>
</dbReference>
<evidence type="ECO:0000256" key="3">
    <source>
        <dbReference type="HAMAP-Rule" id="MF_00262"/>
    </source>
</evidence>
<proteinExistence type="inferred from homology"/>
<keyword evidence="5" id="KW-1185">Reference proteome</keyword>
<accession>A0A1T4PN19</accession>
<sequence length="89" mass="10199">MLEKIKSFFGEGTDSKDLAKERLKLVLIHDRINISPELLEDMEADLIEVISKYVEIEQENLNIDLDKDNESMALVANIPVKSLNRTVKK</sequence>